<evidence type="ECO:0000256" key="1">
    <source>
        <dbReference type="SAM" id="Coils"/>
    </source>
</evidence>
<accession>A0A2G9PQQ4</accession>
<evidence type="ECO:0000313" key="3">
    <source>
        <dbReference type="Proteomes" id="UP000228934"/>
    </source>
</evidence>
<protein>
    <submittedName>
        <fullName evidence="2">Uncharacterized protein</fullName>
    </submittedName>
</protein>
<evidence type="ECO:0000313" key="2">
    <source>
        <dbReference type="EMBL" id="PIO05676.1"/>
    </source>
</evidence>
<dbReference type="EMBL" id="KV922688">
    <property type="protein sequence ID" value="PIO05676.1"/>
    <property type="molecule type" value="Genomic_DNA"/>
</dbReference>
<name>A0A2G9PQQ4_AQUCT</name>
<dbReference type="Proteomes" id="UP000228934">
    <property type="component" value="Unassembled WGS sequence"/>
</dbReference>
<feature type="coiled-coil region" evidence="1">
    <location>
        <begin position="7"/>
        <end position="34"/>
    </location>
</feature>
<dbReference type="AlphaFoldDB" id="A0A2G9PQQ4"/>
<keyword evidence="3" id="KW-1185">Reference proteome</keyword>
<sequence>MVWNGHIDEMRNHLDSMKNRLDIMQQEMKNMIDVLGRI</sequence>
<reference evidence="3" key="1">
    <citation type="journal article" date="2017" name="Nat. Commun.">
        <title>The North American bullfrog draft genome provides insight into hormonal regulation of long noncoding RNA.</title>
        <authorList>
            <person name="Hammond S.A."/>
            <person name="Warren R.L."/>
            <person name="Vandervalk B.P."/>
            <person name="Kucuk E."/>
            <person name="Khan H."/>
            <person name="Gibb E.A."/>
            <person name="Pandoh P."/>
            <person name="Kirk H."/>
            <person name="Zhao Y."/>
            <person name="Jones M."/>
            <person name="Mungall A.J."/>
            <person name="Coope R."/>
            <person name="Pleasance S."/>
            <person name="Moore R.A."/>
            <person name="Holt R.A."/>
            <person name="Round J.M."/>
            <person name="Ohora S."/>
            <person name="Walle B.V."/>
            <person name="Veldhoen N."/>
            <person name="Helbing C.C."/>
            <person name="Birol I."/>
        </authorList>
    </citation>
    <scope>NUCLEOTIDE SEQUENCE [LARGE SCALE GENOMIC DNA]</scope>
</reference>
<organism evidence="2 3">
    <name type="scientific">Aquarana catesbeiana</name>
    <name type="common">American bullfrog</name>
    <name type="synonym">Rana catesbeiana</name>
    <dbReference type="NCBI Taxonomy" id="8400"/>
    <lineage>
        <taxon>Eukaryota</taxon>
        <taxon>Metazoa</taxon>
        <taxon>Chordata</taxon>
        <taxon>Craniata</taxon>
        <taxon>Vertebrata</taxon>
        <taxon>Euteleostomi</taxon>
        <taxon>Amphibia</taxon>
        <taxon>Batrachia</taxon>
        <taxon>Anura</taxon>
        <taxon>Neobatrachia</taxon>
        <taxon>Ranoidea</taxon>
        <taxon>Ranidae</taxon>
        <taxon>Aquarana</taxon>
    </lineage>
</organism>
<keyword evidence="1" id="KW-0175">Coiled coil</keyword>
<gene>
    <name evidence="2" type="ORF">AB205_0036570</name>
</gene>
<proteinExistence type="predicted"/>